<name>A0AAE2SEC9_9BACT</name>
<evidence type="ECO:0000256" key="1">
    <source>
        <dbReference type="SAM" id="MobiDB-lite"/>
    </source>
</evidence>
<feature type="transmembrane region" description="Helical" evidence="2">
    <location>
        <begin position="416"/>
        <end position="434"/>
    </location>
</feature>
<evidence type="ECO:0000313" key="4">
    <source>
        <dbReference type="Proteomes" id="UP000634206"/>
    </source>
</evidence>
<evidence type="ECO:0000313" key="3">
    <source>
        <dbReference type="EMBL" id="MBK1856313.1"/>
    </source>
</evidence>
<feature type="region of interest" description="Disordered" evidence="1">
    <location>
        <begin position="1"/>
        <end position="27"/>
    </location>
</feature>
<protein>
    <recommendedName>
        <fullName evidence="5">CHASE2 domain-containing protein</fullName>
    </recommendedName>
</protein>
<keyword evidence="2" id="KW-0472">Membrane</keyword>
<feature type="transmembrane region" description="Helical" evidence="2">
    <location>
        <begin position="390"/>
        <end position="409"/>
    </location>
</feature>
<reference evidence="3" key="1">
    <citation type="submission" date="2021-01" db="EMBL/GenBank/DDBJ databases">
        <title>Modified the classification status of verrucomicrobia.</title>
        <authorList>
            <person name="Feng X."/>
        </authorList>
    </citation>
    <scope>NUCLEOTIDE SEQUENCE</scope>
    <source>
        <strain evidence="3">5K15</strain>
    </source>
</reference>
<sequence>MTSKSENNAKPQADPASGAGSESAEQATNNDSLAAKLRPYLWSFILTALTSLLVLFFGNKTHFLPEFDITCVRAAAQSSGRLYDLDRNTQVITSRLLSKQPDRGRAFQLIEITDDPDRVYESTPPSPLDYAVMLHALNDRGVENLVFTTRLSWDGDLGLSADALNHQLAPFSHASFGLPLTRGATAQELPPALRRSLIPFSQVSGNRRLIPTVNQVALPAVMSGGEHSYAGFSSIESTPGTPDYVPMICQWQDEGLIPSLELLALMSAHDVRPDEVRVHCGRHIRLGMEGLVIPIDSYGETALPVFSANEQQASTQPPLKAEELITRPKDNSAGSATAAEPDVFLFCATGEKTASTNLLSPERLAAVQHWSTNLLAIEPGASIDYRRLPLWAQVVIIFDVAFAACWFSGFKRINRLLASLLTAALIYPLLLLIMDITEHWFNVSPLLTALIVGAIVPAARRKHTTLQEDHTSDLQPVIHS</sequence>
<feature type="compositionally biased region" description="Polar residues" evidence="1">
    <location>
        <begin position="1"/>
        <end position="10"/>
    </location>
</feature>
<dbReference type="AlphaFoldDB" id="A0AAE2SEC9"/>
<organism evidence="3 4">
    <name type="scientific">Oceaniferula flava</name>
    <dbReference type="NCBI Taxonomy" id="2800421"/>
    <lineage>
        <taxon>Bacteria</taxon>
        <taxon>Pseudomonadati</taxon>
        <taxon>Verrucomicrobiota</taxon>
        <taxon>Verrucomicrobiia</taxon>
        <taxon>Verrucomicrobiales</taxon>
        <taxon>Verrucomicrobiaceae</taxon>
        <taxon>Oceaniferula</taxon>
    </lineage>
</organism>
<gene>
    <name evidence="3" type="ORF">JIN83_15175</name>
</gene>
<dbReference type="EMBL" id="JAENIG010000012">
    <property type="protein sequence ID" value="MBK1856313.1"/>
    <property type="molecule type" value="Genomic_DNA"/>
</dbReference>
<feature type="compositionally biased region" description="Low complexity" evidence="1">
    <location>
        <begin position="16"/>
        <end position="25"/>
    </location>
</feature>
<dbReference type="RefSeq" id="WP_309490935.1">
    <property type="nucleotide sequence ID" value="NZ_JAENIG010000012.1"/>
</dbReference>
<keyword evidence="4" id="KW-1185">Reference proteome</keyword>
<proteinExistence type="predicted"/>
<comment type="caution">
    <text evidence="3">The sequence shown here is derived from an EMBL/GenBank/DDBJ whole genome shotgun (WGS) entry which is preliminary data.</text>
</comment>
<dbReference type="Proteomes" id="UP000634206">
    <property type="component" value="Unassembled WGS sequence"/>
</dbReference>
<evidence type="ECO:0000256" key="2">
    <source>
        <dbReference type="SAM" id="Phobius"/>
    </source>
</evidence>
<feature type="transmembrane region" description="Helical" evidence="2">
    <location>
        <begin position="440"/>
        <end position="459"/>
    </location>
</feature>
<keyword evidence="2" id="KW-0812">Transmembrane</keyword>
<evidence type="ECO:0008006" key="5">
    <source>
        <dbReference type="Google" id="ProtNLM"/>
    </source>
</evidence>
<keyword evidence="2" id="KW-1133">Transmembrane helix</keyword>
<feature type="transmembrane region" description="Helical" evidence="2">
    <location>
        <begin position="40"/>
        <end position="58"/>
    </location>
</feature>
<accession>A0AAE2SEC9</accession>